<evidence type="ECO:0000313" key="3">
    <source>
        <dbReference type="Proteomes" id="UP001651158"/>
    </source>
</evidence>
<feature type="domain" description="Tetratricopeptide repeat protein 5 OB fold" evidence="1">
    <location>
        <begin position="495"/>
        <end position="572"/>
    </location>
</feature>
<dbReference type="Pfam" id="PF16669">
    <property type="entry name" value="TTC5_OB"/>
    <property type="match status" value="1"/>
</dbReference>
<dbReference type="Gene3D" id="2.40.50.550">
    <property type="match status" value="1"/>
</dbReference>
<reference evidence="2 3" key="1">
    <citation type="journal article" date="2022" name="Front. Cell. Infect. Microbiol.">
        <title>The Genomes of Two Strains of Taenia crassiceps the Animal Model for the Study of Human Cysticercosis.</title>
        <authorList>
            <person name="Bobes R.J."/>
            <person name="Estrada K."/>
            <person name="Rios-Valencia D.G."/>
            <person name="Calderon-Gallegos A."/>
            <person name="de la Torre P."/>
            <person name="Carrero J.C."/>
            <person name="Sanchez-Flores A."/>
            <person name="Laclette J.P."/>
        </authorList>
    </citation>
    <scope>NUCLEOTIDE SEQUENCE [LARGE SCALE GENOMIC DNA]</scope>
    <source>
        <strain evidence="2">WFUcys</strain>
    </source>
</reference>
<sequence length="654" mass="71518">MVFFPALCETKSAQSSLPQLSKLSPVLSIAQLQLDSTSSLLSQLLLDLEQHVATMVHLESRQHQLLRLYSTQPNNPALDDELTKLRNEWSACVARCVDLEYCISTVVTTLKHSLDLTVLLTPLFSPSEELSTCDRGGMEEIEAAVDELLRLRDTWILENTSLSPENLSEDPEKVFPLGSNLTSLIREVVRTSEEKSEKMATRVSHVLNLVAKFLQNHDLSTSQKARTLLLKAKVLNLTVPLTQDTGEVKSILRKVTKLDSNLSDAWCELAEYEWMTSGPEIALPSLETAFKLDKRNSEVLWRLSMLLRQLPRESVARQNFLASPEFADFVEGCDSDGVAISLRFAHAAVREQLDSGRAWECLGNALFTASLVDAEGGGFLNRSLVAFSQAAKHPGVIGQPHFHFNRAAAMHYADNFSGALAHWFKAALLDPAWPAPRTNAIRCLNALGKMHAAVHASETKTTTKTTRKRVASLISTLSPSPNSLNRLLGPYHNLRYQAFAELVEGSNPGVVCCGGVVTSLPADSELTLNLLLVDAKGAFLVLRIFQIGKGLGPSTKDVIAIPNPILEHCSVSMGLIYLLRAFDACARAEGAESAEEDNEVGGEDTKVTGLDHLESLNFLILRVSSPQILCVNGSRVGRAWTAAAVPKNVFFASS</sequence>
<comment type="caution">
    <text evidence="2">The sequence shown here is derived from an EMBL/GenBank/DDBJ whole genome shotgun (WGS) entry which is preliminary data.</text>
</comment>
<accession>A0ABR4Q4K3</accession>
<protein>
    <submittedName>
        <fullName evidence="2">Tetratricopeptide repeat protein 5</fullName>
    </submittedName>
</protein>
<evidence type="ECO:0000259" key="1">
    <source>
        <dbReference type="Pfam" id="PF16669"/>
    </source>
</evidence>
<name>A0ABR4Q4K3_9CEST</name>
<gene>
    <name evidence="2" type="ORF">TcWFU_006900</name>
</gene>
<proteinExistence type="predicted"/>
<dbReference type="InterPro" id="IPR011990">
    <property type="entry name" value="TPR-like_helical_dom_sf"/>
</dbReference>
<keyword evidence="3" id="KW-1185">Reference proteome</keyword>
<dbReference type="EMBL" id="JAKROA010000013">
    <property type="protein sequence ID" value="KAL5104303.1"/>
    <property type="molecule type" value="Genomic_DNA"/>
</dbReference>
<evidence type="ECO:0000313" key="2">
    <source>
        <dbReference type="EMBL" id="KAL5104303.1"/>
    </source>
</evidence>
<dbReference type="Proteomes" id="UP001651158">
    <property type="component" value="Unassembled WGS sequence"/>
</dbReference>
<dbReference type="InterPro" id="IPR032076">
    <property type="entry name" value="TTC5_OB"/>
</dbReference>
<organism evidence="2 3">
    <name type="scientific">Taenia crassiceps</name>
    <dbReference type="NCBI Taxonomy" id="6207"/>
    <lineage>
        <taxon>Eukaryota</taxon>
        <taxon>Metazoa</taxon>
        <taxon>Spiralia</taxon>
        <taxon>Lophotrochozoa</taxon>
        <taxon>Platyhelminthes</taxon>
        <taxon>Cestoda</taxon>
        <taxon>Eucestoda</taxon>
        <taxon>Cyclophyllidea</taxon>
        <taxon>Taeniidae</taxon>
        <taxon>Taenia</taxon>
    </lineage>
</organism>
<dbReference type="SUPFAM" id="SSF48452">
    <property type="entry name" value="TPR-like"/>
    <property type="match status" value="1"/>
</dbReference>
<dbReference type="InterPro" id="IPR038645">
    <property type="entry name" value="TTC5_OB_sf"/>
</dbReference>
<dbReference type="Gene3D" id="1.25.40.10">
    <property type="entry name" value="Tetratricopeptide repeat domain"/>
    <property type="match status" value="1"/>
</dbReference>